<gene>
    <name evidence="2" type="ORF">PYR84_17480</name>
</gene>
<protein>
    <submittedName>
        <fullName evidence="2">Uncharacterized protein</fullName>
    </submittedName>
</protein>
<feature type="compositionally biased region" description="Basic and acidic residues" evidence="1">
    <location>
        <begin position="293"/>
        <end position="305"/>
    </location>
</feature>
<dbReference type="EMBL" id="CP120956">
    <property type="protein sequence ID" value="WFF78729.1"/>
    <property type="molecule type" value="Genomic_DNA"/>
</dbReference>
<dbReference type="AlphaFoldDB" id="A0AAX3SF99"/>
<evidence type="ECO:0000256" key="1">
    <source>
        <dbReference type="SAM" id="MobiDB-lite"/>
    </source>
</evidence>
<dbReference type="Proteomes" id="UP001219066">
    <property type="component" value="Chromosome"/>
</dbReference>
<feature type="region of interest" description="Disordered" evidence="1">
    <location>
        <begin position="293"/>
        <end position="317"/>
    </location>
</feature>
<sequence length="480" mass="52851">MNAKPTESQAYTEEQGKELEGLAAQGYKIDFDQAKNAYVASNEAGDAKTMAMQGLTTNFMGKQLTGGADANKAEIDRMRSMSVADAIAKHDPEAGMRIRGQVEDRAFKVKEQARAEKGWAREDGIEALDKQLGDEFETGLMGADGQRRKPTFSDFLGNQEKRAFMLHQAGYAKEANEAAQKALATSYSKAQLETEERKQALGPAVAAFASGNYAPAMEYLNRFGLGGASKVTGIERGKDGGIVMNMVGVDGKAMEPVRTTAEQADAMLRSTVNPAAIYQLNHDNFQRQLQLNQDRRSDNADRRGGNADARAAAAHSIAMEDRRERLNEKRELREVREAMARESNPSMSDTQIRAVRAGIMRPPGADNPKAKYDYDPVKVQKAFGTTEVDPLTQKETVKRNQDEERRFREFMADNPNIRDVDEGLVKFNASEVKRTRSEKAGRASAVQAAMTPEAIAATAKKHSMSEEQVQNMLRAKGLIK</sequence>
<reference evidence="2" key="1">
    <citation type="submission" date="2023-03" db="EMBL/GenBank/DDBJ databases">
        <title>Synergistic degradation of erythromycin by symbiotic bacteria Ery-6A and Ery-6B and application in simulated water remediation.</title>
        <authorList>
            <person name="Xu S."/>
        </authorList>
    </citation>
    <scope>NUCLEOTIDE SEQUENCE</scope>
    <source>
        <strain evidence="2">Ery-6A</strain>
    </source>
</reference>
<name>A0AAX3SF99_9BURK</name>
<evidence type="ECO:0000313" key="2">
    <source>
        <dbReference type="EMBL" id="WFF78729.1"/>
    </source>
</evidence>
<organism evidence="2 3">
    <name type="scientific">Delftia tsuruhatensis</name>
    <dbReference type="NCBI Taxonomy" id="180282"/>
    <lineage>
        <taxon>Bacteria</taxon>
        <taxon>Pseudomonadati</taxon>
        <taxon>Pseudomonadota</taxon>
        <taxon>Betaproteobacteria</taxon>
        <taxon>Burkholderiales</taxon>
        <taxon>Comamonadaceae</taxon>
        <taxon>Delftia</taxon>
    </lineage>
</organism>
<accession>A0AAX3SF99</accession>
<proteinExistence type="predicted"/>
<evidence type="ECO:0000313" key="3">
    <source>
        <dbReference type="Proteomes" id="UP001219066"/>
    </source>
</evidence>
<dbReference type="RefSeq" id="WP_277848521.1">
    <property type="nucleotide sequence ID" value="NZ_CP120956.1"/>
</dbReference>